<sequence length="449" mass="50189">MGTLHDERTSLLGGYPQLDKVYSGHSHISTIADTYQDPPNHRNHHHRQQEQQHLKSNFLQSVFNSINILSGVGILALPLGFKYAGWTLGLLTFAFCLGLTNYTAKLLGRCLQAYPDSHTYGDMAYNAFGNHGRIVVSALFLTELITCSVALVVLLSDGLDSLFPGSHPLLMRMASFVILTPMLFIPVRHLSYTSLIGIMSAFCIIIVIVADGLTKATTPGSLIESADTTWWPEDWMAFPRSTGLIMAGFCGHACLATIYRDMQHPKQYNKMVDWTYIISALIYLTVAVAGYRMFGSETMQEITQNLVLVPEYNQMLNRMAVWLIALNPIAKYGLTLNPVNLSWELALIRQPSIEAWCSKQPWRGQAIRVIGKVLVSALVVMLAYCIPEFDRIMSLLGACFSFIISGMFPILCYIKLFGPSLLLGEKLVLWLLFFVCFVMAFIGTLWSFI</sequence>
<keyword evidence="7 8" id="KW-0472">Membrane</keyword>
<reference evidence="10" key="1">
    <citation type="submission" date="2016-04" db="EMBL/GenBank/DDBJ databases">
        <authorList>
            <person name="Evans L.H."/>
            <person name="Alamgir A."/>
            <person name="Owens N."/>
            <person name="Weber N.D."/>
            <person name="Virtaneva K."/>
            <person name="Barbian K."/>
            <person name="Babar A."/>
            <person name="Rosenke K."/>
        </authorList>
    </citation>
    <scope>NUCLEOTIDE SEQUENCE [LARGE SCALE GENOMIC DNA]</scope>
    <source>
        <strain evidence="10">CBS 101.48</strain>
    </source>
</reference>
<keyword evidence="4 8" id="KW-0812">Transmembrane</keyword>
<comment type="similarity">
    <text evidence="2">Belongs to the amino acid/polyamine transporter 2 family.</text>
</comment>
<feature type="transmembrane region" description="Helical" evidence="8">
    <location>
        <begin position="366"/>
        <end position="386"/>
    </location>
</feature>
<keyword evidence="3" id="KW-0813">Transport</keyword>
<dbReference type="Proteomes" id="UP000078561">
    <property type="component" value="Unassembled WGS sequence"/>
</dbReference>
<evidence type="ECO:0000256" key="8">
    <source>
        <dbReference type="SAM" id="Phobius"/>
    </source>
</evidence>
<comment type="subcellular location">
    <subcellularLocation>
        <location evidence="1">Membrane</location>
        <topology evidence="1">Multi-pass membrane protein</topology>
    </subcellularLocation>
</comment>
<dbReference type="OMA" id="MKWTHIA"/>
<dbReference type="AlphaFoldDB" id="A0A168Q465"/>
<feature type="transmembrane region" description="Helical" evidence="8">
    <location>
        <begin position="393"/>
        <end position="416"/>
    </location>
</feature>
<dbReference type="PANTHER" id="PTHR22950:SF692">
    <property type="entry name" value="TRANSMEMBRANE AMINO ACID TRANSPORTER FAMILY PROTEIN"/>
    <property type="match status" value="1"/>
</dbReference>
<gene>
    <name evidence="10" type="primary">ABSGL_09326.1 scaffold 11175</name>
</gene>
<evidence type="ECO:0000313" key="11">
    <source>
        <dbReference type="Proteomes" id="UP000078561"/>
    </source>
</evidence>
<proteinExistence type="inferred from homology"/>
<dbReference type="InParanoid" id="A0A168Q465"/>
<dbReference type="GO" id="GO:0005774">
    <property type="term" value="C:vacuolar membrane"/>
    <property type="evidence" value="ECO:0007669"/>
    <property type="project" value="TreeGrafter"/>
</dbReference>
<evidence type="ECO:0000256" key="7">
    <source>
        <dbReference type="ARBA" id="ARBA00023136"/>
    </source>
</evidence>
<evidence type="ECO:0000256" key="1">
    <source>
        <dbReference type="ARBA" id="ARBA00004141"/>
    </source>
</evidence>
<evidence type="ECO:0000256" key="3">
    <source>
        <dbReference type="ARBA" id="ARBA00022448"/>
    </source>
</evidence>
<dbReference type="PANTHER" id="PTHR22950">
    <property type="entry name" value="AMINO ACID TRANSPORTER"/>
    <property type="match status" value="1"/>
</dbReference>
<name>A0A168Q465_ABSGL</name>
<protein>
    <recommendedName>
        <fullName evidence="9">Amino acid transporter transmembrane domain-containing protein</fullName>
    </recommendedName>
</protein>
<keyword evidence="6 8" id="KW-1133">Transmembrane helix</keyword>
<feature type="transmembrane region" description="Helical" evidence="8">
    <location>
        <begin position="167"/>
        <end position="185"/>
    </location>
</feature>
<evidence type="ECO:0000256" key="6">
    <source>
        <dbReference type="ARBA" id="ARBA00022989"/>
    </source>
</evidence>
<dbReference type="EMBL" id="LT554202">
    <property type="protein sequence ID" value="SAM03485.1"/>
    <property type="molecule type" value="Genomic_DNA"/>
</dbReference>
<dbReference type="InterPro" id="IPR013057">
    <property type="entry name" value="AA_transpt_TM"/>
</dbReference>
<feature type="transmembrane region" description="Helical" evidence="8">
    <location>
        <begin position="57"/>
        <end position="77"/>
    </location>
</feature>
<feature type="transmembrane region" description="Helical" evidence="8">
    <location>
        <begin position="134"/>
        <end position="155"/>
    </location>
</feature>
<dbReference type="OrthoDB" id="655540at2759"/>
<organism evidence="10">
    <name type="scientific">Absidia glauca</name>
    <name type="common">Pin mould</name>
    <dbReference type="NCBI Taxonomy" id="4829"/>
    <lineage>
        <taxon>Eukaryota</taxon>
        <taxon>Fungi</taxon>
        <taxon>Fungi incertae sedis</taxon>
        <taxon>Mucoromycota</taxon>
        <taxon>Mucoromycotina</taxon>
        <taxon>Mucoromycetes</taxon>
        <taxon>Mucorales</taxon>
        <taxon>Cunninghamellaceae</taxon>
        <taxon>Absidia</taxon>
    </lineage>
</organism>
<feature type="transmembrane region" description="Helical" evidence="8">
    <location>
        <begin position="271"/>
        <end position="291"/>
    </location>
</feature>
<feature type="transmembrane region" description="Helical" evidence="8">
    <location>
        <begin position="428"/>
        <end position="448"/>
    </location>
</feature>
<evidence type="ECO:0000259" key="9">
    <source>
        <dbReference type="Pfam" id="PF01490"/>
    </source>
</evidence>
<feature type="transmembrane region" description="Helical" evidence="8">
    <location>
        <begin position="192"/>
        <end position="210"/>
    </location>
</feature>
<dbReference type="Pfam" id="PF01490">
    <property type="entry name" value="Aa_trans"/>
    <property type="match status" value="1"/>
</dbReference>
<evidence type="ECO:0000256" key="4">
    <source>
        <dbReference type="ARBA" id="ARBA00022692"/>
    </source>
</evidence>
<keyword evidence="5" id="KW-0029">Amino-acid transport</keyword>
<feature type="domain" description="Amino acid transporter transmembrane" evidence="9">
    <location>
        <begin position="55"/>
        <end position="447"/>
    </location>
</feature>
<feature type="transmembrane region" description="Helical" evidence="8">
    <location>
        <begin position="237"/>
        <end position="259"/>
    </location>
</feature>
<evidence type="ECO:0000256" key="5">
    <source>
        <dbReference type="ARBA" id="ARBA00022970"/>
    </source>
</evidence>
<evidence type="ECO:0000256" key="2">
    <source>
        <dbReference type="ARBA" id="ARBA00008066"/>
    </source>
</evidence>
<dbReference type="STRING" id="4829.A0A168Q465"/>
<keyword evidence="11" id="KW-1185">Reference proteome</keyword>
<dbReference type="GO" id="GO:0015179">
    <property type="term" value="F:L-amino acid transmembrane transporter activity"/>
    <property type="evidence" value="ECO:0007669"/>
    <property type="project" value="TreeGrafter"/>
</dbReference>
<evidence type="ECO:0000313" key="10">
    <source>
        <dbReference type="EMBL" id="SAM03485.1"/>
    </source>
</evidence>
<accession>A0A168Q465</accession>
<feature type="transmembrane region" description="Helical" evidence="8">
    <location>
        <begin position="83"/>
        <end position="102"/>
    </location>
</feature>